<dbReference type="Pfam" id="PF01979">
    <property type="entry name" value="Amidohydro_1"/>
    <property type="match status" value="1"/>
</dbReference>
<dbReference type="SUPFAM" id="SSF51338">
    <property type="entry name" value="Composite domain of metallo-dependent hydrolases"/>
    <property type="match status" value="2"/>
</dbReference>
<dbReference type="InterPro" id="IPR057744">
    <property type="entry name" value="OTAase-like"/>
</dbReference>
<dbReference type="CDD" id="cd01299">
    <property type="entry name" value="Met_dep_hydrolase_A"/>
    <property type="match status" value="1"/>
</dbReference>
<dbReference type="RefSeq" id="WP_241035762.1">
    <property type="nucleotide sequence ID" value="NZ_BAAAJF010000078.1"/>
</dbReference>
<dbReference type="Gene3D" id="2.30.40.10">
    <property type="entry name" value="Urease, subunit C, domain 1"/>
    <property type="match status" value="1"/>
</dbReference>
<sequence>MSNFGSGSAAVLLRADRLLPHADAPVLEDGAVLAMDGRIAAVGPWAEVSLQAAPDVRLVELGDHTLMPGLIDCHVHLAMDGSETSTVSELTATDAELACRMVNSAGRLLDAGVTTARDLGCRGALATTIRDAVRDGLVPGPRLQVANAPITVTAGHAWTMGGEADSALEVVREVRIRAKQRTDVIKIMSTGGFMTAGSRPWHARYTVEELQACVEEAHRLGMPVTTHALGVEGIRRAVEAGVDMIEHCGWVTESGSRFDPEIARRIVERGIVVCPTMNTACLPDPYFCPWDERDALIANLRAMREAGIELVAGTDAGIGLVPFENYADGLDVLADAGMSTREIIAAATHRAAAACGLDAVTGQLATGLAADVVAVPGDPTESIDVLHRPACTLAAGRLHWCPERNLAAEREGHREAALSVRRQLVVGSGRIG</sequence>
<reference evidence="2 3" key="1">
    <citation type="submission" date="2022-03" db="EMBL/GenBank/DDBJ databases">
        <title>Pseudonocardia alaer sp. nov., a novel actinomycete isolated from reed forest soil.</title>
        <authorList>
            <person name="Wang L."/>
        </authorList>
    </citation>
    <scope>NUCLEOTIDE SEQUENCE [LARGE SCALE GENOMIC DNA]</scope>
    <source>
        <strain evidence="2 3">Y-16303</strain>
    </source>
</reference>
<name>A0ABS9TB42_9PSEU</name>
<accession>A0ABS9TB42</accession>
<evidence type="ECO:0000313" key="2">
    <source>
        <dbReference type="EMBL" id="MCH6165727.1"/>
    </source>
</evidence>
<comment type="caution">
    <text evidence="2">The sequence shown here is derived from an EMBL/GenBank/DDBJ whole genome shotgun (WGS) entry which is preliminary data.</text>
</comment>
<dbReference type="EMBL" id="JAKXMK010000007">
    <property type="protein sequence ID" value="MCH6165727.1"/>
    <property type="molecule type" value="Genomic_DNA"/>
</dbReference>
<feature type="domain" description="Amidohydrolase-related" evidence="1">
    <location>
        <begin position="65"/>
        <end position="388"/>
    </location>
</feature>
<gene>
    <name evidence="2" type="ORF">MMF94_08545</name>
</gene>
<proteinExistence type="predicted"/>
<dbReference type="InterPro" id="IPR011059">
    <property type="entry name" value="Metal-dep_hydrolase_composite"/>
</dbReference>
<dbReference type="PANTHER" id="PTHR43135:SF3">
    <property type="entry name" value="ALPHA-D-RIBOSE 1-METHYLPHOSPHONATE 5-TRIPHOSPHATE DIPHOSPHATASE"/>
    <property type="match status" value="1"/>
</dbReference>
<dbReference type="Proteomes" id="UP001299970">
    <property type="component" value="Unassembled WGS sequence"/>
</dbReference>
<dbReference type="InterPro" id="IPR006680">
    <property type="entry name" value="Amidohydro-rel"/>
</dbReference>
<protein>
    <submittedName>
        <fullName evidence="2">Amidohydrolase family protein</fullName>
    </submittedName>
</protein>
<dbReference type="SUPFAM" id="SSF51556">
    <property type="entry name" value="Metallo-dependent hydrolases"/>
    <property type="match status" value="1"/>
</dbReference>
<dbReference type="PANTHER" id="PTHR43135">
    <property type="entry name" value="ALPHA-D-RIBOSE 1-METHYLPHOSPHONATE 5-TRIPHOSPHATE DIPHOSPHATASE"/>
    <property type="match status" value="1"/>
</dbReference>
<dbReference type="InterPro" id="IPR051781">
    <property type="entry name" value="Metallo-dep_Hydrolase"/>
</dbReference>
<dbReference type="InterPro" id="IPR032466">
    <property type="entry name" value="Metal_Hydrolase"/>
</dbReference>
<keyword evidence="3" id="KW-1185">Reference proteome</keyword>
<evidence type="ECO:0000313" key="3">
    <source>
        <dbReference type="Proteomes" id="UP001299970"/>
    </source>
</evidence>
<evidence type="ECO:0000259" key="1">
    <source>
        <dbReference type="Pfam" id="PF01979"/>
    </source>
</evidence>
<organism evidence="2 3">
    <name type="scientific">Pseudonocardia alaniniphila</name>
    <dbReference type="NCBI Taxonomy" id="75291"/>
    <lineage>
        <taxon>Bacteria</taxon>
        <taxon>Bacillati</taxon>
        <taxon>Actinomycetota</taxon>
        <taxon>Actinomycetes</taxon>
        <taxon>Pseudonocardiales</taxon>
        <taxon>Pseudonocardiaceae</taxon>
        <taxon>Pseudonocardia</taxon>
    </lineage>
</organism>
<dbReference type="Gene3D" id="3.20.20.140">
    <property type="entry name" value="Metal-dependent hydrolases"/>
    <property type="match status" value="1"/>
</dbReference>